<dbReference type="EMBL" id="BAAATD010000001">
    <property type="protein sequence ID" value="GAA2582047.1"/>
    <property type="molecule type" value="Genomic_DNA"/>
</dbReference>
<organism evidence="3 4">
    <name type="scientific">Actinomadura fulvescens</name>
    <dbReference type="NCBI Taxonomy" id="46160"/>
    <lineage>
        <taxon>Bacteria</taxon>
        <taxon>Bacillati</taxon>
        <taxon>Actinomycetota</taxon>
        <taxon>Actinomycetes</taxon>
        <taxon>Streptosporangiales</taxon>
        <taxon>Thermomonosporaceae</taxon>
        <taxon>Actinomadura</taxon>
    </lineage>
</organism>
<comment type="caution">
    <text evidence="3">The sequence shown here is derived from an EMBL/GenBank/DDBJ whole genome shotgun (WGS) entry which is preliminary data.</text>
</comment>
<protein>
    <recommendedName>
        <fullName evidence="2">Transposase IS204/IS1001/IS1096/IS1165 helix-turn-helix domain-containing protein</fullName>
    </recommendedName>
</protein>
<accession>A0ABP6BTX7</accession>
<dbReference type="Proteomes" id="UP001501509">
    <property type="component" value="Unassembled WGS sequence"/>
</dbReference>
<gene>
    <name evidence="3" type="ORF">GCM10010411_13440</name>
</gene>
<proteinExistence type="predicted"/>
<feature type="region of interest" description="Disordered" evidence="1">
    <location>
        <begin position="12"/>
        <end position="40"/>
    </location>
</feature>
<evidence type="ECO:0000313" key="3">
    <source>
        <dbReference type="EMBL" id="GAA2582047.1"/>
    </source>
</evidence>
<evidence type="ECO:0000259" key="2">
    <source>
        <dbReference type="Pfam" id="PF13542"/>
    </source>
</evidence>
<evidence type="ECO:0000313" key="4">
    <source>
        <dbReference type="Proteomes" id="UP001501509"/>
    </source>
</evidence>
<evidence type="ECO:0000256" key="1">
    <source>
        <dbReference type="SAM" id="MobiDB-lite"/>
    </source>
</evidence>
<dbReference type="Pfam" id="PF13542">
    <property type="entry name" value="HTH_Tnp_ISL3"/>
    <property type="match status" value="1"/>
</dbReference>
<reference evidence="4" key="1">
    <citation type="journal article" date="2019" name="Int. J. Syst. Evol. Microbiol.">
        <title>The Global Catalogue of Microorganisms (GCM) 10K type strain sequencing project: providing services to taxonomists for standard genome sequencing and annotation.</title>
        <authorList>
            <consortium name="The Broad Institute Genomics Platform"/>
            <consortium name="The Broad Institute Genome Sequencing Center for Infectious Disease"/>
            <person name="Wu L."/>
            <person name="Ma J."/>
        </authorList>
    </citation>
    <scope>NUCLEOTIDE SEQUENCE [LARGE SCALE GENOMIC DNA]</scope>
    <source>
        <strain evidence="4">JCM 6833</strain>
    </source>
</reference>
<sequence length="208" mass="21723">MLALLVAFTAEQPHAPARRDHRPRRGGDARAPGPVSGSSTTALAAEVVEAYRRGTAIKALARQHHVAPKTIRRILDNARARGLPDRLDTLPAAGEPADAPTPPGPAVTLDLPGLLADHLNAAGDDAVRQALGAGRTIRRGQGHTVRVTAPIALHRAALRQSGALAAEGAGPAARKASIMQCAAVRILRLPTTDAVHDWPWGPPPTRTP</sequence>
<dbReference type="InterPro" id="IPR032877">
    <property type="entry name" value="Transposase_HTH"/>
</dbReference>
<name>A0ABP6BTX7_9ACTN</name>
<feature type="domain" description="Transposase IS204/IS1001/IS1096/IS1165 helix-turn-helix" evidence="2">
    <location>
        <begin position="40"/>
        <end position="77"/>
    </location>
</feature>
<keyword evidence="4" id="KW-1185">Reference proteome</keyword>